<dbReference type="SUPFAM" id="SSF53474">
    <property type="entry name" value="alpha/beta-Hydrolases"/>
    <property type="match status" value="1"/>
</dbReference>
<dbReference type="Pfam" id="PF12697">
    <property type="entry name" value="Abhydrolase_6"/>
    <property type="match status" value="1"/>
</dbReference>
<dbReference type="InterPro" id="IPR000073">
    <property type="entry name" value="AB_hydrolase_1"/>
</dbReference>
<proteinExistence type="predicted"/>
<dbReference type="GO" id="GO:0016787">
    <property type="term" value="F:hydrolase activity"/>
    <property type="evidence" value="ECO:0007669"/>
    <property type="project" value="UniProtKB-KW"/>
</dbReference>
<accession>A0ABU7Z784</accession>
<name>A0ABU7Z784_9MICO</name>
<dbReference type="EMBL" id="JBAGLP010000117">
    <property type="protein sequence ID" value="MEG3615269.1"/>
    <property type="molecule type" value="Genomic_DNA"/>
</dbReference>
<dbReference type="Proteomes" id="UP001310387">
    <property type="component" value="Unassembled WGS sequence"/>
</dbReference>
<keyword evidence="3" id="KW-1185">Reference proteome</keyword>
<feature type="domain" description="AB hydrolase-1" evidence="1">
    <location>
        <begin position="3"/>
        <end position="230"/>
    </location>
</feature>
<dbReference type="RefSeq" id="WP_332901938.1">
    <property type="nucleotide sequence ID" value="NZ_JBAGLP010000117.1"/>
</dbReference>
<protein>
    <submittedName>
        <fullName evidence="2">Alpha/beta hydrolase</fullName>
    </submittedName>
</protein>
<sequence length="240" mass="25852">MDIFLVPGFWLNASAWDAVTPPLVAAGHTVHPMTLPGMDSVEADRSGITLADHVDAVVAAIDALPDDAEVVLVGHSGGAAVIHSAADRRPSRITRAVYVDSFPLGDGGAVNPDLPVVDGEIPLPDWSVFDEPDLVGLDDTLRSRFRATAIPTPARVASDPVHLTDDRRYDVPTTVIACEHFDSFDGPRAMYEHFIAQDDPFTRELAAMRDCEIVELPTGHWPMYTRPVELGEAIAAAVAR</sequence>
<evidence type="ECO:0000313" key="3">
    <source>
        <dbReference type="Proteomes" id="UP001310387"/>
    </source>
</evidence>
<comment type="caution">
    <text evidence="2">The sequence shown here is derived from an EMBL/GenBank/DDBJ whole genome shotgun (WGS) entry which is preliminary data.</text>
</comment>
<organism evidence="2 3">
    <name type="scientific">Isoptericola haloaureus</name>
    <dbReference type="NCBI Taxonomy" id="1542902"/>
    <lineage>
        <taxon>Bacteria</taxon>
        <taxon>Bacillati</taxon>
        <taxon>Actinomycetota</taxon>
        <taxon>Actinomycetes</taxon>
        <taxon>Micrococcales</taxon>
        <taxon>Promicromonosporaceae</taxon>
        <taxon>Isoptericola</taxon>
    </lineage>
</organism>
<reference evidence="2" key="2">
    <citation type="submission" date="2024-02" db="EMBL/GenBank/DDBJ databases">
        <authorList>
            <person name="Prathaban M."/>
            <person name="Mythili R."/>
            <person name="Sharmila Devi N."/>
            <person name="Sobanaa M."/>
            <person name="Prathiviraj R."/>
            <person name="Selvin J."/>
        </authorList>
    </citation>
    <scope>NUCLEOTIDE SEQUENCE</scope>
    <source>
        <strain evidence="2">MP1014</strain>
    </source>
</reference>
<reference evidence="2" key="1">
    <citation type="journal article" date="2024" name="Antonie Van Leeuwenhoek">
        <title>Isoptericola haloaureus sp. nov., a dimorphic actinobacterium isolated from mangrove sediments of southeast India, implicating biosaline agricultural significance through nitrogen fixation and salt tolerance genes.</title>
        <authorList>
            <person name="Prathaban M."/>
            <person name="Prathiviraj R."/>
            <person name="Ravichandran M."/>
            <person name="Natarajan S.D."/>
            <person name="Sobanaa M."/>
            <person name="Hari Krishna Kumar S."/>
            <person name="Chandrasekar V."/>
            <person name="Selvin J."/>
        </authorList>
    </citation>
    <scope>NUCLEOTIDE SEQUENCE</scope>
    <source>
        <strain evidence="2">MP1014</strain>
    </source>
</reference>
<dbReference type="PANTHER" id="PTHR37017:SF11">
    <property type="entry name" value="ESTERASE_LIPASE_THIOESTERASE DOMAIN-CONTAINING PROTEIN"/>
    <property type="match status" value="1"/>
</dbReference>
<evidence type="ECO:0000259" key="1">
    <source>
        <dbReference type="Pfam" id="PF12697"/>
    </source>
</evidence>
<dbReference type="InterPro" id="IPR052897">
    <property type="entry name" value="Sec-Metab_Biosynth_Hydrolase"/>
</dbReference>
<dbReference type="Gene3D" id="3.40.50.1820">
    <property type="entry name" value="alpha/beta hydrolase"/>
    <property type="match status" value="1"/>
</dbReference>
<evidence type="ECO:0000313" key="2">
    <source>
        <dbReference type="EMBL" id="MEG3615269.1"/>
    </source>
</evidence>
<dbReference type="PANTHER" id="PTHR37017">
    <property type="entry name" value="AB HYDROLASE-1 DOMAIN-CONTAINING PROTEIN-RELATED"/>
    <property type="match status" value="1"/>
</dbReference>
<gene>
    <name evidence="2" type="ORF">V5O49_09075</name>
</gene>
<dbReference type="InterPro" id="IPR029058">
    <property type="entry name" value="AB_hydrolase_fold"/>
</dbReference>
<keyword evidence="2" id="KW-0378">Hydrolase</keyword>